<evidence type="ECO:0000259" key="2">
    <source>
        <dbReference type="Pfam" id="PF01814"/>
    </source>
</evidence>
<dbReference type="AlphaFoldDB" id="A0A160TLS2"/>
<evidence type="ECO:0000313" key="3">
    <source>
        <dbReference type="EMBL" id="CUS45438.1"/>
    </source>
</evidence>
<dbReference type="Pfam" id="PF01814">
    <property type="entry name" value="Hemerythrin"/>
    <property type="match status" value="1"/>
</dbReference>
<dbReference type="InterPro" id="IPR012312">
    <property type="entry name" value="Hemerythrin-like"/>
</dbReference>
<organism evidence="3">
    <name type="scientific">hydrothermal vent metagenome</name>
    <dbReference type="NCBI Taxonomy" id="652676"/>
    <lineage>
        <taxon>unclassified sequences</taxon>
        <taxon>metagenomes</taxon>
        <taxon>ecological metagenomes</taxon>
    </lineage>
</organism>
<accession>A0A160TLS2</accession>
<feature type="region of interest" description="Disordered" evidence="1">
    <location>
        <begin position="133"/>
        <end position="153"/>
    </location>
</feature>
<gene>
    <name evidence="3" type="ORF">MGWOODY_Smn863</name>
</gene>
<dbReference type="EMBL" id="CZQE01000259">
    <property type="protein sequence ID" value="CUS45438.1"/>
    <property type="molecule type" value="Genomic_DNA"/>
</dbReference>
<sequence length="153" mass="17499">MPIAKLEREHRRILELAGSLEAIVAGPRPETPGLLMLARWNFTREVLSHLSNDDALVVVPLMGDRRPHIAQLAIQSRAQLRSLYDDFENHMDRWKGLPATTEWSYYRRDVQALIRRLRARIAAEESGIHHFLPVQRADPQPGLPADRRGVATE</sequence>
<dbReference type="Gene3D" id="1.20.120.520">
    <property type="entry name" value="nmb1532 protein domain like"/>
    <property type="match status" value="1"/>
</dbReference>
<reference evidence="3" key="1">
    <citation type="submission" date="2015-10" db="EMBL/GenBank/DDBJ databases">
        <authorList>
            <person name="Gilbert D.G."/>
        </authorList>
    </citation>
    <scope>NUCLEOTIDE SEQUENCE</scope>
</reference>
<name>A0A160TLS2_9ZZZZ</name>
<proteinExistence type="predicted"/>
<evidence type="ECO:0000256" key="1">
    <source>
        <dbReference type="SAM" id="MobiDB-lite"/>
    </source>
</evidence>
<protein>
    <recommendedName>
        <fullName evidence="2">Hemerythrin-like domain-containing protein</fullName>
    </recommendedName>
</protein>
<feature type="domain" description="Hemerythrin-like" evidence="2">
    <location>
        <begin position="2"/>
        <end position="129"/>
    </location>
</feature>